<name>A0A7W9YG72_9ACTN</name>
<dbReference type="InterPro" id="IPR036567">
    <property type="entry name" value="RHF-like"/>
</dbReference>
<dbReference type="Gene3D" id="3.30.160.100">
    <property type="entry name" value="Ribosome hibernation promotion factor-like"/>
    <property type="match status" value="1"/>
</dbReference>
<evidence type="ECO:0000256" key="1">
    <source>
        <dbReference type="SAM" id="MobiDB-lite"/>
    </source>
</evidence>
<reference evidence="2 3" key="1">
    <citation type="submission" date="2020-08" db="EMBL/GenBank/DDBJ databases">
        <title>Sequencing the genomes of 1000 actinobacteria strains.</title>
        <authorList>
            <person name="Klenk H.-P."/>
        </authorList>
    </citation>
    <scope>NUCLEOTIDE SEQUENCE [LARGE SCALE GENOMIC DNA]</scope>
    <source>
        <strain evidence="2 3">DSM 46659</strain>
    </source>
</reference>
<dbReference type="Proteomes" id="UP000546642">
    <property type="component" value="Unassembled WGS sequence"/>
</dbReference>
<evidence type="ECO:0000313" key="3">
    <source>
        <dbReference type="Proteomes" id="UP000546642"/>
    </source>
</evidence>
<dbReference type="RefSeq" id="WP_184074816.1">
    <property type="nucleotide sequence ID" value="NZ_JACHDS010000001.1"/>
</dbReference>
<dbReference type="InterPro" id="IPR003489">
    <property type="entry name" value="RHF/RaiA"/>
</dbReference>
<comment type="caution">
    <text evidence="2">The sequence shown here is derived from an EMBL/GenBank/DDBJ whole genome shotgun (WGS) entry which is preliminary data.</text>
</comment>
<accession>A0A7W9YG72</accession>
<dbReference type="EMBL" id="JACHDS010000001">
    <property type="protein sequence ID" value="MBB6171565.1"/>
    <property type="molecule type" value="Genomic_DNA"/>
</dbReference>
<dbReference type="Pfam" id="PF02482">
    <property type="entry name" value="Ribosomal_S30AE"/>
    <property type="match status" value="1"/>
</dbReference>
<organism evidence="2 3">
    <name type="scientific">Nocardiopsis mwathae</name>
    <dbReference type="NCBI Taxonomy" id="1472723"/>
    <lineage>
        <taxon>Bacteria</taxon>
        <taxon>Bacillati</taxon>
        <taxon>Actinomycetota</taxon>
        <taxon>Actinomycetes</taxon>
        <taxon>Streptosporangiales</taxon>
        <taxon>Nocardiopsidaceae</taxon>
        <taxon>Nocardiopsis</taxon>
    </lineage>
</organism>
<gene>
    <name evidence="2" type="ORF">HNR23_001625</name>
</gene>
<dbReference type="SUPFAM" id="SSF69754">
    <property type="entry name" value="Ribosome binding protein Y (YfiA homologue)"/>
    <property type="match status" value="1"/>
</dbReference>
<evidence type="ECO:0000313" key="2">
    <source>
        <dbReference type="EMBL" id="MBB6171565.1"/>
    </source>
</evidence>
<dbReference type="AlphaFoldDB" id="A0A7W9YG72"/>
<protein>
    <submittedName>
        <fullName evidence="2">Ribosome-associated translation inhibitor RaiA</fullName>
    </submittedName>
</protein>
<sequence>MGRTEAWQDRRITVSTGRGFDAAVAAHVEDRLAALDSRHGPHIRRVHGAVRHLAVPGYGEITRIEVAVCSSSGDVHAVADADSVYAAVDKVLRAAYRRLVVRAAAERHRRGEGAAGVPRPGTAPQESADDAYRGPWVT</sequence>
<keyword evidence="3" id="KW-1185">Reference proteome</keyword>
<proteinExistence type="predicted"/>
<feature type="region of interest" description="Disordered" evidence="1">
    <location>
        <begin position="106"/>
        <end position="138"/>
    </location>
</feature>